<gene>
    <name evidence="3" type="ORF">GXP70_16660</name>
</gene>
<name>A0A6C0G0P8_9BACL</name>
<dbReference type="GO" id="GO:0016491">
    <property type="term" value="F:oxidoreductase activity"/>
    <property type="evidence" value="ECO:0007669"/>
    <property type="project" value="UniProtKB-KW"/>
</dbReference>
<dbReference type="InterPro" id="IPR050463">
    <property type="entry name" value="Gfo/Idh/MocA_oxidrdct_glycsds"/>
</dbReference>
<evidence type="ECO:0000259" key="2">
    <source>
        <dbReference type="Pfam" id="PF01408"/>
    </source>
</evidence>
<proteinExistence type="predicted"/>
<keyword evidence="4" id="KW-1185">Reference proteome</keyword>
<dbReference type="EMBL" id="CP048209">
    <property type="protein sequence ID" value="QHT61433.1"/>
    <property type="molecule type" value="Genomic_DNA"/>
</dbReference>
<dbReference type="Gene3D" id="3.40.50.720">
    <property type="entry name" value="NAD(P)-binding Rossmann-like Domain"/>
    <property type="match status" value="1"/>
</dbReference>
<evidence type="ECO:0000313" key="4">
    <source>
        <dbReference type="Proteomes" id="UP000476064"/>
    </source>
</evidence>
<keyword evidence="1" id="KW-0560">Oxidoreductase</keyword>
<reference evidence="3 4" key="1">
    <citation type="submission" date="2020-01" db="EMBL/GenBank/DDBJ databases">
        <title>Paenibacillus sp. nov., isolated from tomato rhizosphere.</title>
        <authorList>
            <person name="Weon H.-Y."/>
            <person name="Lee S.A."/>
        </authorList>
    </citation>
    <scope>NUCLEOTIDE SEQUENCE [LARGE SCALE GENOMIC DNA]</scope>
    <source>
        <strain evidence="3 4">12200R-189</strain>
    </source>
</reference>
<dbReference type="InterPro" id="IPR000683">
    <property type="entry name" value="Gfo/Idh/MocA-like_OxRdtase_N"/>
</dbReference>
<evidence type="ECO:0000313" key="3">
    <source>
        <dbReference type="EMBL" id="QHT61433.1"/>
    </source>
</evidence>
<dbReference type="GO" id="GO:0000166">
    <property type="term" value="F:nucleotide binding"/>
    <property type="evidence" value="ECO:0007669"/>
    <property type="project" value="InterPro"/>
</dbReference>
<dbReference type="KEGG" id="plyc:GXP70_16660"/>
<dbReference type="PANTHER" id="PTHR43818:SF11">
    <property type="entry name" value="BCDNA.GH03377"/>
    <property type="match status" value="1"/>
</dbReference>
<evidence type="ECO:0000256" key="1">
    <source>
        <dbReference type="ARBA" id="ARBA00023002"/>
    </source>
</evidence>
<feature type="domain" description="Gfo/Idh/MocA-like oxidoreductase N-terminal" evidence="2">
    <location>
        <begin position="2"/>
        <end position="120"/>
    </location>
</feature>
<sequence>MIRIGLVGCGWHSRATHGRCLTRYREATGNLFLAACCDVDAEAAESFRTAFGFARAYTDFARMLAEEELDAVWIVVSVEHTASLALQAMEAGIPVFLEKPPGIDAAETRLLRQRAAELGIPHRVAFNRRFAPLTRKLAAILNASRGRRIYSLTYEMIRIDRKDADFSTTAIHAVDAAKFIAGSDYAELRFRYDELPEAGPGVVNMIADGRFKNGVRVQLLCYPYSGIAVEKVTVRGEGFSCELRLPLQEGAGPTASLKYADRGREEVDQAEGDWLEAFGFYDENASFLDGLQQGHSLQDDLRSSQQSIEVMEAIRQRAERYEDG</sequence>
<protein>
    <submittedName>
        <fullName evidence="3">Gfo/Idh/MocA family oxidoreductase</fullName>
    </submittedName>
</protein>
<organism evidence="3 4">
    <name type="scientific">Paenibacillus lycopersici</name>
    <dbReference type="NCBI Taxonomy" id="2704462"/>
    <lineage>
        <taxon>Bacteria</taxon>
        <taxon>Bacillati</taxon>
        <taxon>Bacillota</taxon>
        <taxon>Bacilli</taxon>
        <taxon>Bacillales</taxon>
        <taxon>Paenibacillaceae</taxon>
        <taxon>Paenibacillus</taxon>
    </lineage>
</organism>
<dbReference type="AlphaFoldDB" id="A0A6C0G0P8"/>
<accession>A0A6C0G0P8</accession>
<dbReference type="InterPro" id="IPR036291">
    <property type="entry name" value="NAD(P)-bd_dom_sf"/>
</dbReference>
<dbReference type="RefSeq" id="WP_162357872.1">
    <property type="nucleotide sequence ID" value="NZ_CP048209.1"/>
</dbReference>
<dbReference type="PANTHER" id="PTHR43818">
    <property type="entry name" value="BCDNA.GH03377"/>
    <property type="match status" value="1"/>
</dbReference>
<dbReference type="Proteomes" id="UP000476064">
    <property type="component" value="Chromosome"/>
</dbReference>
<dbReference type="Gene3D" id="3.30.360.10">
    <property type="entry name" value="Dihydrodipicolinate Reductase, domain 2"/>
    <property type="match status" value="1"/>
</dbReference>
<dbReference type="Pfam" id="PF01408">
    <property type="entry name" value="GFO_IDH_MocA"/>
    <property type="match status" value="1"/>
</dbReference>
<dbReference type="SUPFAM" id="SSF51735">
    <property type="entry name" value="NAD(P)-binding Rossmann-fold domains"/>
    <property type="match status" value="1"/>
</dbReference>